<dbReference type="AlphaFoldDB" id="A0A7J7P915"/>
<protein>
    <submittedName>
        <fullName evidence="1">Uncharacterized protein</fullName>
    </submittedName>
</protein>
<gene>
    <name evidence="1" type="ORF">GIB67_022636</name>
</gene>
<sequence length="70" mass="8461">MRDAPHQTLRLRRFCPQNQGGGALEDSKFVRWNSFGNLEIFHRIFCTQRLYPRAGVRCRHRHPYVHRLQK</sequence>
<evidence type="ECO:0000313" key="2">
    <source>
        <dbReference type="Proteomes" id="UP000541444"/>
    </source>
</evidence>
<keyword evidence="2" id="KW-1185">Reference proteome</keyword>
<proteinExistence type="predicted"/>
<dbReference type="Proteomes" id="UP000541444">
    <property type="component" value="Unassembled WGS sequence"/>
</dbReference>
<accession>A0A7J7P915</accession>
<name>A0A7J7P915_9MAGN</name>
<organism evidence="1 2">
    <name type="scientific">Kingdonia uniflora</name>
    <dbReference type="NCBI Taxonomy" id="39325"/>
    <lineage>
        <taxon>Eukaryota</taxon>
        <taxon>Viridiplantae</taxon>
        <taxon>Streptophyta</taxon>
        <taxon>Embryophyta</taxon>
        <taxon>Tracheophyta</taxon>
        <taxon>Spermatophyta</taxon>
        <taxon>Magnoliopsida</taxon>
        <taxon>Ranunculales</taxon>
        <taxon>Circaeasteraceae</taxon>
        <taxon>Kingdonia</taxon>
    </lineage>
</organism>
<reference evidence="1 2" key="1">
    <citation type="journal article" date="2020" name="IScience">
        <title>Genome Sequencing of the Endangered Kingdonia uniflora (Circaeasteraceae, Ranunculales) Reveals Potential Mechanisms of Evolutionary Specialization.</title>
        <authorList>
            <person name="Sun Y."/>
            <person name="Deng T."/>
            <person name="Zhang A."/>
            <person name="Moore M.J."/>
            <person name="Landis J.B."/>
            <person name="Lin N."/>
            <person name="Zhang H."/>
            <person name="Zhang X."/>
            <person name="Huang J."/>
            <person name="Zhang X."/>
            <person name="Sun H."/>
            <person name="Wang H."/>
        </authorList>
    </citation>
    <scope>NUCLEOTIDE SEQUENCE [LARGE SCALE GENOMIC DNA]</scope>
    <source>
        <strain evidence="1">TB1705</strain>
        <tissue evidence="1">Leaf</tissue>
    </source>
</reference>
<dbReference type="EMBL" id="JACGCM010000155">
    <property type="protein sequence ID" value="KAF6175634.1"/>
    <property type="molecule type" value="Genomic_DNA"/>
</dbReference>
<comment type="caution">
    <text evidence="1">The sequence shown here is derived from an EMBL/GenBank/DDBJ whole genome shotgun (WGS) entry which is preliminary data.</text>
</comment>
<evidence type="ECO:0000313" key="1">
    <source>
        <dbReference type="EMBL" id="KAF6175634.1"/>
    </source>
</evidence>